<reference evidence="3" key="1">
    <citation type="submission" date="2016-10" db="EMBL/GenBank/DDBJ databases">
        <authorList>
            <person name="Varghese N."/>
            <person name="Submissions S."/>
        </authorList>
    </citation>
    <scope>NUCLEOTIDE SEQUENCE [LARGE SCALE GENOMIC DNA]</scope>
    <source>
        <strain evidence="3">DSM 45789</strain>
    </source>
</reference>
<feature type="compositionally biased region" description="Basic and acidic residues" evidence="1">
    <location>
        <begin position="335"/>
        <end position="349"/>
    </location>
</feature>
<dbReference type="RefSeq" id="WP_176392039.1">
    <property type="nucleotide sequence ID" value="NZ_FPAA01000008.1"/>
</dbReference>
<dbReference type="EMBL" id="FPAA01000008">
    <property type="protein sequence ID" value="SFS79852.1"/>
    <property type="molecule type" value="Genomic_DNA"/>
</dbReference>
<feature type="compositionally biased region" description="Basic and acidic residues" evidence="1">
    <location>
        <begin position="314"/>
        <end position="328"/>
    </location>
</feature>
<organism evidence="2 3">
    <name type="scientific">Marininema halotolerans</name>
    <dbReference type="NCBI Taxonomy" id="1155944"/>
    <lineage>
        <taxon>Bacteria</taxon>
        <taxon>Bacillati</taxon>
        <taxon>Bacillota</taxon>
        <taxon>Bacilli</taxon>
        <taxon>Bacillales</taxon>
        <taxon>Thermoactinomycetaceae</taxon>
        <taxon>Marininema</taxon>
    </lineage>
</organism>
<protein>
    <submittedName>
        <fullName evidence="2">Vancomycin resistance protein YoaR, contains peptidoglycan-binding and VanW domains</fullName>
    </submittedName>
</protein>
<gene>
    <name evidence="2" type="ORF">SAMN05444972_1086</name>
</gene>
<feature type="compositionally biased region" description="Polar residues" evidence="1">
    <location>
        <begin position="42"/>
        <end position="52"/>
    </location>
</feature>
<dbReference type="PROSITE" id="PS51257">
    <property type="entry name" value="PROKAR_LIPOPROTEIN"/>
    <property type="match status" value="1"/>
</dbReference>
<sequence>MRGHKTWVWILTLSIISGCTLGKPSSSAKELSSTTEKKKPTPVQSQSESKVTPSWLKLSDGENVWKVDLSQMGYDGIDPTSLDRTAFHRWLNQVQKEINRAPRNARLEDDHIVPHTIGQKLDREVVEQWLDDLHEHTNKVEKAPILPWRPRVTTAMLKHIREKKLGSYTTRYNPYHWNRSHNIDLSVHAIHNHVIPSGDTFSFNQTVGIRSAKRGYRPATVIVRGEYTEGIGGGICQTSSTLYNSVARAGLRILQRSSHSKHVTYVPVGQDATVSWGGPDFRFQNQLNRPVLIRAVSSDGWLTVSIYGAADTVYHPRETPDPPQKEPQTEEVPNPDEKQPLDQTEKEYENSPLPSTDSSNRDNSMSE</sequence>
<dbReference type="PANTHER" id="PTHR35788">
    <property type="entry name" value="EXPORTED PROTEIN-RELATED"/>
    <property type="match status" value="1"/>
</dbReference>
<feature type="compositionally biased region" description="Polar residues" evidence="1">
    <location>
        <begin position="23"/>
        <end position="34"/>
    </location>
</feature>
<evidence type="ECO:0000313" key="3">
    <source>
        <dbReference type="Proteomes" id="UP000198660"/>
    </source>
</evidence>
<feature type="region of interest" description="Disordered" evidence="1">
    <location>
        <begin position="22"/>
        <end position="53"/>
    </location>
</feature>
<dbReference type="InterPro" id="IPR007391">
    <property type="entry name" value="Vancomycin_resist_VanW"/>
</dbReference>
<dbReference type="InterPro" id="IPR052913">
    <property type="entry name" value="Glycopeptide_resist_protein"/>
</dbReference>
<dbReference type="Proteomes" id="UP000198660">
    <property type="component" value="Unassembled WGS sequence"/>
</dbReference>
<proteinExistence type="predicted"/>
<dbReference type="Pfam" id="PF04294">
    <property type="entry name" value="VanW"/>
    <property type="match status" value="1"/>
</dbReference>
<keyword evidence="3" id="KW-1185">Reference proteome</keyword>
<evidence type="ECO:0000313" key="2">
    <source>
        <dbReference type="EMBL" id="SFS79852.1"/>
    </source>
</evidence>
<feature type="compositionally biased region" description="Polar residues" evidence="1">
    <location>
        <begin position="352"/>
        <end position="367"/>
    </location>
</feature>
<evidence type="ECO:0000256" key="1">
    <source>
        <dbReference type="SAM" id="MobiDB-lite"/>
    </source>
</evidence>
<dbReference type="AlphaFoldDB" id="A0A1I6SSB5"/>
<dbReference type="PANTHER" id="PTHR35788:SF1">
    <property type="entry name" value="EXPORTED PROTEIN"/>
    <property type="match status" value="1"/>
</dbReference>
<name>A0A1I6SSB5_9BACL</name>
<accession>A0A1I6SSB5</accession>
<feature type="region of interest" description="Disordered" evidence="1">
    <location>
        <begin position="313"/>
        <end position="367"/>
    </location>
</feature>